<evidence type="ECO:0000313" key="2">
    <source>
        <dbReference type="Proteomes" id="UP001189624"/>
    </source>
</evidence>
<name>A0AA86VL66_9FABA</name>
<keyword evidence="2" id="KW-1185">Reference proteome</keyword>
<protein>
    <submittedName>
        <fullName evidence="1">Uncharacterized protein</fullName>
    </submittedName>
</protein>
<sequence length="204" mass="23482">MTRAPLAIAGQLGDWWLLCHEEQGNAFFALKLSSDLGSAKMYQLLDSLCEPYHRKTVSVMFRRNADNFYGMGSDVLPKCISFLIPYVNLVIFLRPSDIDHRKTVSVMFRRNVDNIYGMGSDVLPKCISFLIPYVNLVIFLRPSDIDHRKTVSVMFRRNVDNFYGMGSDVLPKCIRFLIPYVNLVIFLRPSDLGIIRSHLSRPWL</sequence>
<accession>A0AA86VL66</accession>
<reference evidence="1" key="1">
    <citation type="submission" date="2023-10" db="EMBL/GenBank/DDBJ databases">
        <authorList>
            <person name="Domelevo Entfellner J.-B."/>
        </authorList>
    </citation>
    <scope>NUCLEOTIDE SEQUENCE</scope>
</reference>
<gene>
    <name evidence="1" type="ORF">AYBTSS11_LOCUS20537</name>
</gene>
<dbReference type="Gramene" id="rna-AYBTSS11_LOCUS20537">
    <property type="protein sequence ID" value="CAJ1964850.1"/>
    <property type="gene ID" value="gene-AYBTSS11_LOCUS20537"/>
</dbReference>
<organism evidence="1 2">
    <name type="scientific">Sphenostylis stenocarpa</name>
    <dbReference type="NCBI Taxonomy" id="92480"/>
    <lineage>
        <taxon>Eukaryota</taxon>
        <taxon>Viridiplantae</taxon>
        <taxon>Streptophyta</taxon>
        <taxon>Embryophyta</taxon>
        <taxon>Tracheophyta</taxon>
        <taxon>Spermatophyta</taxon>
        <taxon>Magnoliopsida</taxon>
        <taxon>eudicotyledons</taxon>
        <taxon>Gunneridae</taxon>
        <taxon>Pentapetalae</taxon>
        <taxon>rosids</taxon>
        <taxon>fabids</taxon>
        <taxon>Fabales</taxon>
        <taxon>Fabaceae</taxon>
        <taxon>Papilionoideae</taxon>
        <taxon>50 kb inversion clade</taxon>
        <taxon>NPAAA clade</taxon>
        <taxon>indigoferoid/millettioid clade</taxon>
        <taxon>Phaseoleae</taxon>
        <taxon>Sphenostylis</taxon>
    </lineage>
</organism>
<dbReference type="AlphaFoldDB" id="A0AA86VL66"/>
<dbReference type="Proteomes" id="UP001189624">
    <property type="component" value="Chromosome 6"/>
</dbReference>
<dbReference type="EMBL" id="OY731403">
    <property type="protein sequence ID" value="CAJ1964850.1"/>
    <property type="molecule type" value="Genomic_DNA"/>
</dbReference>
<proteinExistence type="predicted"/>
<evidence type="ECO:0000313" key="1">
    <source>
        <dbReference type="EMBL" id="CAJ1964850.1"/>
    </source>
</evidence>